<feature type="signal peptide" evidence="1">
    <location>
        <begin position="1"/>
        <end position="24"/>
    </location>
</feature>
<keyword evidence="3" id="KW-1185">Reference proteome</keyword>
<dbReference type="Proteomes" id="UP001396334">
    <property type="component" value="Unassembled WGS sequence"/>
</dbReference>
<keyword evidence="1" id="KW-0732">Signal</keyword>
<comment type="caution">
    <text evidence="2">The sequence shown here is derived from an EMBL/GenBank/DDBJ whole genome shotgun (WGS) entry which is preliminary data.</text>
</comment>
<accession>A0ABR2R343</accession>
<organism evidence="2 3">
    <name type="scientific">Hibiscus sabdariffa</name>
    <name type="common">roselle</name>
    <dbReference type="NCBI Taxonomy" id="183260"/>
    <lineage>
        <taxon>Eukaryota</taxon>
        <taxon>Viridiplantae</taxon>
        <taxon>Streptophyta</taxon>
        <taxon>Embryophyta</taxon>
        <taxon>Tracheophyta</taxon>
        <taxon>Spermatophyta</taxon>
        <taxon>Magnoliopsida</taxon>
        <taxon>eudicotyledons</taxon>
        <taxon>Gunneridae</taxon>
        <taxon>Pentapetalae</taxon>
        <taxon>rosids</taxon>
        <taxon>malvids</taxon>
        <taxon>Malvales</taxon>
        <taxon>Malvaceae</taxon>
        <taxon>Malvoideae</taxon>
        <taxon>Hibiscus</taxon>
    </lineage>
</organism>
<feature type="chain" id="PRO_5046815994" evidence="1">
    <location>
        <begin position="25"/>
        <end position="126"/>
    </location>
</feature>
<sequence length="126" mass="13933">MSPTMTPISILPLSLLLVITAAEALSMKLPFKWFVDPGVMDSRRFLVAVEIVPVTVVVMVQNIVGFQIRCIVVITVADQMFVKVGAGFHGITSVLSASDACCISHFLKEMYRGQRAASKNWNFWPM</sequence>
<protein>
    <submittedName>
        <fullName evidence="2">Uncharacterized protein</fullName>
    </submittedName>
</protein>
<proteinExistence type="predicted"/>
<evidence type="ECO:0000313" key="3">
    <source>
        <dbReference type="Proteomes" id="UP001396334"/>
    </source>
</evidence>
<name>A0ABR2R343_9ROSI</name>
<gene>
    <name evidence="2" type="ORF">V6N11_051177</name>
</gene>
<evidence type="ECO:0000313" key="2">
    <source>
        <dbReference type="EMBL" id="KAK9007349.1"/>
    </source>
</evidence>
<reference evidence="2 3" key="1">
    <citation type="journal article" date="2024" name="G3 (Bethesda)">
        <title>Genome assembly of Hibiscus sabdariffa L. provides insights into metabolisms of medicinal natural products.</title>
        <authorList>
            <person name="Kim T."/>
        </authorList>
    </citation>
    <scope>NUCLEOTIDE SEQUENCE [LARGE SCALE GENOMIC DNA]</scope>
    <source>
        <strain evidence="2">TK-2024</strain>
        <tissue evidence="2">Old leaves</tissue>
    </source>
</reference>
<dbReference type="EMBL" id="JBBPBN010000027">
    <property type="protein sequence ID" value="KAK9007349.1"/>
    <property type="molecule type" value="Genomic_DNA"/>
</dbReference>
<evidence type="ECO:0000256" key="1">
    <source>
        <dbReference type="SAM" id="SignalP"/>
    </source>
</evidence>